<feature type="compositionally biased region" description="Basic and acidic residues" evidence="1">
    <location>
        <begin position="325"/>
        <end position="336"/>
    </location>
</feature>
<evidence type="ECO:0000313" key="3">
    <source>
        <dbReference type="Proteomes" id="UP001296104"/>
    </source>
</evidence>
<gene>
    <name evidence="2" type="ORF">LECACI_7A007799</name>
</gene>
<dbReference type="EMBL" id="CAVMBE010000067">
    <property type="protein sequence ID" value="CAK4032641.1"/>
    <property type="molecule type" value="Genomic_DNA"/>
</dbReference>
<dbReference type="Proteomes" id="UP001296104">
    <property type="component" value="Unassembled WGS sequence"/>
</dbReference>
<dbReference type="AlphaFoldDB" id="A0AAI8Z544"/>
<protein>
    <submittedName>
        <fullName evidence="2">Uncharacterized protein</fullName>
    </submittedName>
</protein>
<evidence type="ECO:0000256" key="1">
    <source>
        <dbReference type="SAM" id="MobiDB-lite"/>
    </source>
</evidence>
<sequence length="429" mass="48665">MRHTAGIEVKIRPCGEAEYLEEYKNPDAGIPDHWIDTIGSTLISGPPQQRLQICVIIEEHFKMYAARALAVAIQLPSMEEPQVWVIQVGDRDPTGTYEFSSILRWTEDGVGPAITPLELPEPDPNINVPPLGDTWDDGEESPPSKGCIVIEINRVRGKHSLGDSTVARPKEFSPARWTNFQSLVPIVVDREWLKGLRSENYFALLGEFRNIDREKFEHELIIAKDPIDLAEKDAVIDDEADDSEKEDFDNEEDYDYQDDHYEKNSSEEEELDDSAASSQASPSPTRYIPNPGLVVLHLPGHLLAKLCRRTTVARVPSKPNMQQTGRHDRDDNRDPNIVNVKKETAMIDLTTSDDNKETQPMAANIKKRSPIVEDSAVRDRKRSNYETATSRSPAEIKKRKKEKEKCRLQLEEIRAQRQLLEFSSDDDGE</sequence>
<evidence type="ECO:0000313" key="2">
    <source>
        <dbReference type="EMBL" id="CAK4032641.1"/>
    </source>
</evidence>
<feature type="compositionally biased region" description="Basic and acidic residues" evidence="1">
    <location>
        <begin position="257"/>
        <end position="266"/>
    </location>
</feature>
<proteinExistence type="predicted"/>
<feature type="compositionally biased region" description="Low complexity" evidence="1">
    <location>
        <begin position="274"/>
        <end position="284"/>
    </location>
</feature>
<name>A0AAI8Z544_9PEZI</name>
<feature type="region of interest" description="Disordered" evidence="1">
    <location>
        <begin position="370"/>
        <end position="404"/>
    </location>
</feature>
<comment type="caution">
    <text evidence="2">The sequence shown here is derived from an EMBL/GenBank/DDBJ whole genome shotgun (WGS) entry which is preliminary data.</text>
</comment>
<feature type="compositionally biased region" description="Basic and acidic residues" evidence="1">
    <location>
        <begin position="375"/>
        <end position="384"/>
    </location>
</feature>
<accession>A0AAI8Z544</accession>
<feature type="compositionally biased region" description="Acidic residues" evidence="1">
    <location>
        <begin position="236"/>
        <end position="256"/>
    </location>
</feature>
<feature type="region of interest" description="Disordered" evidence="1">
    <location>
        <begin position="233"/>
        <end position="286"/>
    </location>
</feature>
<organism evidence="2 3">
    <name type="scientific">Lecanosticta acicola</name>
    <dbReference type="NCBI Taxonomy" id="111012"/>
    <lineage>
        <taxon>Eukaryota</taxon>
        <taxon>Fungi</taxon>
        <taxon>Dikarya</taxon>
        <taxon>Ascomycota</taxon>
        <taxon>Pezizomycotina</taxon>
        <taxon>Dothideomycetes</taxon>
        <taxon>Dothideomycetidae</taxon>
        <taxon>Mycosphaerellales</taxon>
        <taxon>Mycosphaerellaceae</taxon>
        <taxon>Lecanosticta</taxon>
    </lineage>
</organism>
<reference evidence="2" key="1">
    <citation type="submission" date="2023-11" db="EMBL/GenBank/DDBJ databases">
        <authorList>
            <person name="Alioto T."/>
            <person name="Alioto T."/>
            <person name="Gomez Garrido J."/>
        </authorList>
    </citation>
    <scope>NUCLEOTIDE SEQUENCE</scope>
</reference>
<feature type="region of interest" description="Disordered" evidence="1">
    <location>
        <begin position="313"/>
        <end position="336"/>
    </location>
</feature>
<keyword evidence="3" id="KW-1185">Reference proteome</keyword>